<feature type="transmembrane region" description="Helical" evidence="7">
    <location>
        <begin position="264"/>
        <end position="283"/>
    </location>
</feature>
<accession>A0A346XWF1</accession>
<feature type="transmembrane region" description="Helical" evidence="7">
    <location>
        <begin position="69"/>
        <end position="87"/>
    </location>
</feature>
<proteinExistence type="predicted"/>
<dbReference type="GO" id="GO:0015658">
    <property type="term" value="F:branched-chain amino acid transmembrane transporter activity"/>
    <property type="evidence" value="ECO:0007669"/>
    <property type="project" value="InterPro"/>
</dbReference>
<dbReference type="InterPro" id="IPR001851">
    <property type="entry name" value="ABC_transp_permease"/>
</dbReference>
<dbReference type="Proteomes" id="UP000264006">
    <property type="component" value="Chromosome"/>
</dbReference>
<evidence type="ECO:0000256" key="5">
    <source>
        <dbReference type="ARBA" id="ARBA00023136"/>
    </source>
</evidence>
<feature type="transmembrane region" description="Helical" evidence="7">
    <location>
        <begin position="187"/>
        <end position="206"/>
    </location>
</feature>
<feature type="transmembrane region" description="Helical" evidence="7">
    <location>
        <begin position="46"/>
        <end position="63"/>
    </location>
</feature>
<feature type="compositionally biased region" description="Basic and acidic residues" evidence="6">
    <location>
        <begin position="400"/>
        <end position="413"/>
    </location>
</feature>
<gene>
    <name evidence="8" type="ORF">DVS28_a1857</name>
</gene>
<dbReference type="EMBL" id="CP031165">
    <property type="protein sequence ID" value="AXV06548.1"/>
    <property type="molecule type" value="Genomic_DNA"/>
</dbReference>
<dbReference type="GO" id="GO:0005886">
    <property type="term" value="C:plasma membrane"/>
    <property type="evidence" value="ECO:0007669"/>
    <property type="project" value="UniProtKB-SubCell"/>
</dbReference>
<feature type="transmembrane region" description="Helical" evidence="7">
    <location>
        <begin position="119"/>
        <end position="140"/>
    </location>
</feature>
<keyword evidence="9" id="KW-1185">Reference proteome</keyword>
<sequence length="413" mass="43366">MSVDVTAPAPQPMPSGTTTARPSAPPPRLVVEQWAPDSRGRAQRHAVRIGLVLLVLFVTSLVPDVYTNLVSKAAVFAIVALSMNILVGYAGQVSLGHAAFFGAGAFAAGYTLTELDLPWGAGLVVAALSGAFAAVLLGAVALRVKGLYLAIVTISYGLFAQEVVFNITSLTGGGAGQVAPRPVMPGFIVSFMDGLGGPFSAMAGGLDGFTSDLSYAYLCIAFLAVFLLFDTLFAGSKAGRAVRALRESERVAASWGINVTGYKLLAFVLSGLIAAVAGGLFASIEQRVAPADFQFLLSITFLLMAVVGGVGNRWGVVQGGVLFAVLPTLLERSHENLHFWPFTAIDITLEPVISAALLILTLTLYPGGIAQQQHHLHSWLRMGKFKDDTADPLTDPPAVYREDPLADPEGARL</sequence>
<keyword evidence="4 7" id="KW-1133">Transmembrane helix</keyword>
<dbReference type="PANTHER" id="PTHR30482:SF10">
    <property type="entry name" value="HIGH-AFFINITY BRANCHED-CHAIN AMINO ACID TRANSPORT PROTEIN BRAE"/>
    <property type="match status" value="1"/>
</dbReference>
<dbReference type="InterPro" id="IPR043428">
    <property type="entry name" value="LivM-like"/>
</dbReference>
<comment type="subcellular location">
    <subcellularLocation>
        <location evidence="1">Cell membrane</location>
        <topology evidence="1">Multi-pass membrane protein</topology>
    </subcellularLocation>
</comment>
<dbReference type="OrthoDB" id="9814461at2"/>
<feature type="region of interest" description="Disordered" evidence="6">
    <location>
        <begin position="1"/>
        <end position="27"/>
    </location>
</feature>
<feature type="region of interest" description="Disordered" evidence="6">
    <location>
        <begin position="393"/>
        <end position="413"/>
    </location>
</feature>
<dbReference type="RefSeq" id="WP_114591178.1">
    <property type="nucleotide sequence ID" value="NZ_CP031165.1"/>
</dbReference>
<evidence type="ECO:0000256" key="6">
    <source>
        <dbReference type="SAM" id="MobiDB-lite"/>
    </source>
</evidence>
<keyword evidence="2" id="KW-1003">Cell membrane</keyword>
<evidence type="ECO:0000256" key="2">
    <source>
        <dbReference type="ARBA" id="ARBA00022475"/>
    </source>
</evidence>
<keyword evidence="5 7" id="KW-0472">Membrane</keyword>
<protein>
    <submittedName>
        <fullName evidence="8">Branched-chain amino acid transport system permease protein LivM</fullName>
    </submittedName>
</protein>
<dbReference type="Pfam" id="PF02653">
    <property type="entry name" value="BPD_transp_2"/>
    <property type="match status" value="1"/>
</dbReference>
<keyword evidence="3 7" id="KW-0812">Transmembrane</keyword>
<evidence type="ECO:0000256" key="3">
    <source>
        <dbReference type="ARBA" id="ARBA00022692"/>
    </source>
</evidence>
<evidence type="ECO:0000313" key="9">
    <source>
        <dbReference type="Proteomes" id="UP000264006"/>
    </source>
</evidence>
<name>A0A346XWF1_9ACTN</name>
<organism evidence="8 9">
    <name type="scientific">Euzebya pacifica</name>
    <dbReference type="NCBI Taxonomy" id="1608957"/>
    <lineage>
        <taxon>Bacteria</taxon>
        <taxon>Bacillati</taxon>
        <taxon>Actinomycetota</taxon>
        <taxon>Nitriliruptoria</taxon>
        <taxon>Euzebyales</taxon>
    </lineage>
</organism>
<evidence type="ECO:0000256" key="4">
    <source>
        <dbReference type="ARBA" id="ARBA00022989"/>
    </source>
</evidence>
<evidence type="ECO:0000313" key="8">
    <source>
        <dbReference type="EMBL" id="AXV06548.1"/>
    </source>
</evidence>
<feature type="transmembrane region" description="Helical" evidence="7">
    <location>
        <begin position="295"/>
        <end position="317"/>
    </location>
</feature>
<dbReference type="KEGG" id="euz:DVS28_a1857"/>
<dbReference type="PANTHER" id="PTHR30482">
    <property type="entry name" value="HIGH-AFFINITY BRANCHED-CHAIN AMINO ACID TRANSPORT SYSTEM PERMEASE"/>
    <property type="match status" value="1"/>
</dbReference>
<dbReference type="AlphaFoldDB" id="A0A346XWF1"/>
<dbReference type="CDD" id="cd06581">
    <property type="entry name" value="TM_PBP1_LivM_like"/>
    <property type="match status" value="1"/>
</dbReference>
<feature type="transmembrane region" description="Helical" evidence="7">
    <location>
        <begin position="337"/>
        <end position="365"/>
    </location>
</feature>
<feature type="transmembrane region" description="Helical" evidence="7">
    <location>
        <begin position="213"/>
        <end position="235"/>
    </location>
</feature>
<evidence type="ECO:0000256" key="1">
    <source>
        <dbReference type="ARBA" id="ARBA00004651"/>
    </source>
</evidence>
<reference evidence="8 9" key="1">
    <citation type="submission" date="2018-09" db="EMBL/GenBank/DDBJ databases">
        <title>Complete genome sequence of Euzebya sp. DY32-46 isolated from seawater of Pacific Ocean.</title>
        <authorList>
            <person name="Xu L."/>
            <person name="Wu Y.-H."/>
            <person name="Xu X.-W."/>
        </authorList>
    </citation>
    <scope>NUCLEOTIDE SEQUENCE [LARGE SCALE GENOMIC DNA]</scope>
    <source>
        <strain evidence="8 9">DY32-46</strain>
    </source>
</reference>
<evidence type="ECO:0000256" key="7">
    <source>
        <dbReference type="SAM" id="Phobius"/>
    </source>
</evidence>
<feature type="transmembrane region" description="Helical" evidence="7">
    <location>
        <begin position="147"/>
        <end position="167"/>
    </location>
</feature>